<sequence length="75" mass="8404">EEPNSKVEDVHDDTARFLTSLSNRAGEGANDASLLEDDDYDIYDGYDNDAYDGLTEDQLALCDAYDILLRGRVRN</sequence>
<name>A0A699IFM6_TANCI</name>
<comment type="caution">
    <text evidence="1">The sequence shown here is derived from an EMBL/GenBank/DDBJ whole genome shotgun (WGS) entry which is preliminary data.</text>
</comment>
<accession>A0A699IFM6</accession>
<dbReference type="AlphaFoldDB" id="A0A699IFM6"/>
<organism evidence="1">
    <name type="scientific">Tanacetum cinerariifolium</name>
    <name type="common">Dalmatian daisy</name>
    <name type="synonym">Chrysanthemum cinerariifolium</name>
    <dbReference type="NCBI Taxonomy" id="118510"/>
    <lineage>
        <taxon>Eukaryota</taxon>
        <taxon>Viridiplantae</taxon>
        <taxon>Streptophyta</taxon>
        <taxon>Embryophyta</taxon>
        <taxon>Tracheophyta</taxon>
        <taxon>Spermatophyta</taxon>
        <taxon>Magnoliopsida</taxon>
        <taxon>eudicotyledons</taxon>
        <taxon>Gunneridae</taxon>
        <taxon>Pentapetalae</taxon>
        <taxon>asterids</taxon>
        <taxon>campanulids</taxon>
        <taxon>Asterales</taxon>
        <taxon>Asteraceae</taxon>
        <taxon>Asteroideae</taxon>
        <taxon>Anthemideae</taxon>
        <taxon>Anthemidinae</taxon>
        <taxon>Tanacetum</taxon>
    </lineage>
</organism>
<evidence type="ECO:0000313" key="1">
    <source>
        <dbReference type="EMBL" id="GEZ49679.1"/>
    </source>
</evidence>
<feature type="non-terminal residue" evidence="1">
    <location>
        <position position="1"/>
    </location>
</feature>
<protein>
    <submittedName>
        <fullName evidence="1">Uncharacterized protein</fullName>
    </submittedName>
</protein>
<gene>
    <name evidence="1" type="ORF">Tci_521652</name>
</gene>
<dbReference type="EMBL" id="BKCJ010286031">
    <property type="protein sequence ID" value="GEZ49679.1"/>
    <property type="molecule type" value="Genomic_DNA"/>
</dbReference>
<proteinExistence type="predicted"/>
<reference evidence="1" key="1">
    <citation type="journal article" date="2019" name="Sci. Rep.">
        <title>Draft genome of Tanacetum cinerariifolium, the natural source of mosquito coil.</title>
        <authorList>
            <person name="Yamashiro T."/>
            <person name="Shiraishi A."/>
            <person name="Satake H."/>
            <person name="Nakayama K."/>
        </authorList>
    </citation>
    <scope>NUCLEOTIDE SEQUENCE</scope>
</reference>